<dbReference type="AlphaFoldDB" id="A0A9P0M009"/>
<reference evidence="1" key="1">
    <citation type="submission" date="2022-03" db="EMBL/GenBank/DDBJ databases">
        <authorList>
            <person name="Sayadi A."/>
        </authorList>
    </citation>
    <scope>NUCLEOTIDE SEQUENCE</scope>
</reference>
<name>A0A9P0M009_ACAOB</name>
<evidence type="ECO:0000313" key="2">
    <source>
        <dbReference type="Proteomes" id="UP001152888"/>
    </source>
</evidence>
<comment type="caution">
    <text evidence="1">The sequence shown here is derived from an EMBL/GenBank/DDBJ whole genome shotgun (WGS) entry which is preliminary data.</text>
</comment>
<evidence type="ECO:0000313" key="1">
    <source>
        <dbReference type="EMBL" id="CAH2003158.1"/>
    </source>
</evidence>
<gene>
    <name evidence="1" type="ORF">ACAOBT_LOCUS27221</name>
</gene>
<dbReference type="EMBL" id="CAKOFQ010007531">
    <property type="protein sequence ID" value="CAH2003158.1"/>
    <property type="molecule type" value="Genomic_DNA"/>
</dbReference>
<organism evidence="1 2">
    <name type="scientific">Acanthoscelides obtectus</name>
    <name type="common">Bean weevil</name>
    <name type="synonym">Bruchus obtectus</name>
    <dbReference type="NCBI Taxonomy" id="200917"/>
    <lineage>
        <taxon>Eukaryota</taxon>
        <taxon>Metazoa</taxon>
        <taxon>Ecdysozoa</taxon>
        <taxon>Arthropoda</taxon>
        <taxon>Hexapoda</taxon>
        <taxon>Insecta</taxon>
        <taxon>Pterygota</taxon>
        <taxon>Neoptera</taxon>
        <taxon>Endopterygota</taxon>
        <taxon>Coleoptera</taxon>
        <taxon>Polyphaga</taxon>
        <taxon>Cucujiformia</taxon>
        <taxon>Chrysomeloidea</taxon>
        <taxon>Chrysomelidae</taxon>
        <taxon>Bruchinae</taxon>
        <taxon>Bruchini</taxon>
        <taxon>Acanthoscelides</taxon>
    </lineage>
</organism>
<accession>A0A9P0M009</accession>
<proteinExistence type="predicted"/>
<keyword evidence="2" id="KW-1185">Reference proteome</keyword>
<sequence length="97" mass="11428">MKKFAIKKELDLLLKMKHRLKWMILHLKRKNLATLRRALKSRELFSPRERTEQRQNQPCLVVPRVVPNALIKPPKLSNPQPSKSIPIKMNVTTLEIL</sequence>
<protein>
    <submittedName>
        <fullName evidence="1">Uncharacterized protein</fullName>
    </submittedName>
</protein>
<dbReference type="Proteomes" id="UP001152888">
    <property type="component" value="Unassembled WGS sequence"/>
</dbReference>